<organism evidence="1 2">
    <name type="scientific">Sphenostylis stenocarpa</name>
    <dbReference type="NCBI Taxonomy" id="92480"/>
    <lineage>
        <taxon>Eukaryota</taxon>
        <taxon>Viridiplantae</taxon>
        <taxon>Streptophyta</taxon>
        <taxon>Embryophyta</taxon>
        <taxon>Tracheophyta</taxon>
        <taxon>Spermatophyta</taxon>
        <taxon>Magnoliopsida</taxon>
        <taxon>eudicotyledons</taxon>
        <taxon>Gunneridae</taxon>
        <taxon>Pentapetalae</taxon>
        <taxon>rosids</taxon>
        <taxon>fabids</taxon>
        <taxon>Fabales</taxon>
        <taxon>Fabaceae</taxon>
        <taxon>Papilionoideae</taxon>
        <taxon>50 kb inversion clade</taxon>
        <taxon>NPAAA clade</taxon>
        <taxon>indigoferoid/millettioid clade</taxon>
        <taxon>Phaseoleae</taxon>
        <taxon>Sphenostylis</taxon>
    </lineage>
</organism>
<evidence type="ECO:0000313" key="2">
    <source>
        <dbReference type="Proteomes" id="UP001189624"/>
    </source>
</evidence>
<dbReference type="Gramene" id="rna-AYBTSS11_LOCUS20286">
    <property type="protein sequence ID" value="CAJ1964390.1"/>
    <property type="gene ID" value="gene-AYBTSS11_LOCUS20286"/>
</dbReference>
<proteinExistence type="predicted"/>
<keyword evidence="2" id="KW-1185">Reference proteome</keyword>
<sequence length="554" mass="60930">MEDIVRMGKTSSQDVVNNCKTSEVSACGNVESSVGLPCQNYCKQHVFNDEWPVIEHPIARNLQAPNMSASNSSGPLEHPSLHVTEICSHRNIELDVAPVSWRDAACDDVESKEIESSVSSKHTLLSSITGLQSDFNSNLRTTLSPDLCSSYEHHKDVSSAASVFHRLTLGADCSHLSFGTYNSGSNSASVVLTSNHLFKNGMEVKSAAVDNSSAHSVDYGDKQLAFDVSRGEAGDKNIDVLSSPKQWLVKHIVPEETLEHDHNMTASVSDPNFLKSHLVNTSLPLKQIGLQSRNHFTFPREWCAASNSMPGDVLALLRSQSQPARHSNALPSISYPAIFMSKVMASGAFPLPMRSVHPQEPTVQSSTHFLELLDRKGYLSLPSQQSFPGNTTYKQSPVDMKYNLPQNRNEFLTNRLPPRATARDAFGYGFGPSVYNSRSFLSNPSPSHMIPSSNFNETLSSSYNGGLDLSSTNQHGSFSPWDYGSESRSSFVPERAQYNNFLGQANQASLSQYASPGYSNLNHSQPRILEELQHPGGVQDLSSKQLHQFWQHNN</sequence>
<dbReference type="PANTHER" id="PTHR46445:SF14">
    <property type="entry name" value="DUF1296 FAMILY PROTEIN"/>
    <property type="match status" value="1"/>
</dbReference>
<protein>
    <submittedName>
        <fullName evidence="1">Uncharacterized protein</fullName>
    </submittedName>
</protein>
<dbReference type="EMBL" id="OY731403">
    <property type="protein sequence ID" value="CAJ1964390.1"/>
    <property type="molecule type" value="Genomic_DNA"/>
</dbReference>
<dbReference type="AlphaFoldDB" id="A0AA86SPR5"/>
<gene>
    <name evidence="1" type="ORF">AYBTSS11_LOCUS20286</name>
</gene>
<evidence type="ECO:0000313" key="1">
    <source>
        <dbReference type="EMBL" id="CAJ1964390.1"/>
    </source>
</evidence>
<dbReference type="PANTHER" id="PTHR46445">
    <property type="entry name" value="RNA POLYMERASE II DEGRADATION FACTOR-LIKE PROTEIN (DUF1296)"/>
    <property type="match status" value="1"/>
</dbReference>
<dbReference type="Proteomes" id="UP001189624">
    <property type="component" value="Chromosome 6"/>
</dbReference>
<accession>A0AA86SPR5</accession>
<reference evidence="1" key="1">
    <citation type="submission" date="2023-10" db="EMBL/GenBank/DDBJ databases">
        <authorList>
            <person name="Domelevo Entfellner J.-B."/>
        </authorList>
    </citation>
    <scope>NUCLEOTIDE SEQUENCE</scope>
</reference>
<name>A0AA86SPR5_9FABA</name>